<organism evidence="2 3">
    <name type="scientific">Mesorhizobium shangrilense</name>
    <dbReference type="NCBI Taxonomy" id="460060"/>
    <lineage>
        <taxon>Bacteria</taxon>
        <taxon>Pseudomonadati</taxon>
        <taxon>Pseudomonadota</taxon>
        <taxon>Alphaproteobacteria</taxon>
        <taxon>Hyphomicrobiales</taxon>
        <taxon>Phyllobacteriaceae</taxon>
        <taxon>Mesorhizobium</taxon>
    </lineage>
</organism>
<keyword evidence="3" id="KW-1185">Reference proteome</keyword>
<protein>
    <submittedName>
        <fullName evidence="2">Uncharacterized protein</fullName>
    </submittedName>
</protein>
<dbReference type="EMBL" id="JBEWSZ010000001">
    <property type="protein sequence ID" value="MET2825467.1"/>
    <property type="molecule type" value="Genomic_DNA"/>
</dbReference>
<gene>
    <name evidence="2" type="ORF">ABVQ20_00590</name>
</gene>
<reference evidence="2 3" key="1">
    <citation type="submission" date="2024-06" db="EMBL/GenBank/DDBJ databases">
        <authorList>
            <person name="Kim D.-U."/>
        </authorList>
    </citation>
    <scope>NUCLEOTIDE SEQUENCE [LARGE SCALE GENOMIC DNA]</scope>
    <source>
        <strain evidence="2 3">KACC15460</strain>
    </source>
</reference>
<name>A0ABV2D659_9HYPH</name>
<evidence type="ECO:0000313" key="2">
    <source>
        <dbReference type="EMBL" id="MET2825467.1"/>
    </source>
</evidence>
<keyword evidence="1" id="KW-0732">Signal</keyword>
<accession>A0ABV2D659</accession>
<dbReference type="RefSeq" id="WP_354457561.1">
    <property type="nucleotide sequence ID" value="NZ_JBEWSZ010000001.1"/>
</dbReference>
<proteinExistence type="predicted"/>
<comment type="caution">
    <text evidence="2">The sequence shown here is derived from an EMBL/GenBank/DDBJ whole genome shotgun (WGS) entry which is preliminary data.</text>
</comment>
<sequence length="153" mass="16309">MGWLKVGLVALLTVSASAAQAGDSYGFRIDLSLSAKAASELARLHEGIVVAASYYGDPKPAFAKKANEVGQIDLGREEITVDSTVASVDVTGKAFERGHVKWLTEGKVMVNVNVYSARRSGPDNILDCDFFDDALTLAQQAPLTLHCKLIGEP</sequence>
<evidence type="ECO:0000256" key="1">
    <source>
        <dbReference type="SAM" id="SignalP"/>
    </source>
</evidence>
<evidence type="ECO:0000313" key="3">
    <source>
        <dbReference type="Proteomes" id="UP001548832"/>
    </source>
</evidence>
<feature type="signal peptide" evidence="1">
    <location>
        <begin position="1"/>
        <end position="21"/>
    </location>
</feature>
<feature type="chain" id="PRO_5046828913" evidence="1">
    <location>
        <begin position="22"/>
        <end position="153"/>
    </location>
</feature>
<dbReference type="Proteomes" id="UP001548832">
    <property type="component" value="Unassembled WGS sequence"/>
</dbReference>